<evidence type="ECO:0000313" key="8">
    <source>
        <dbReference type="Proteomes" id="UP000176186"/>
    </source>
</evidence>
<reference evidence="7 8" key="1">
    <citation type="journal article" date="2016" name="Nat. Commun.">
        <title>Thousands of microbial genomes shed light on interconnected biogeochemical processes in an aquifer system.</title>
        <authorList>
            <person name="Anantharaman K."/>
            <person name="Brown C.T."/>
            <person name="Hug L.A."/>
            <person name="Sharon I."/>
            <person name="Castelle C.J."/>
            <person name="Probst A.J."/>
            <person name="Thomas B.C."/>
            <person name="Singh A."/>
            <person name="Wilkins M.J."/>
            <person name="Karaoz U."/>
            <person name="Brodie E.L."/>
            <person name="Williams K.H."/>
            <person name="Hubbard S.S."/>
            <person name="Banfield J.F."/>
        </authorList>
    </citation>
    <scope>NUCLEOTIDE SEQUENCE [LARGE SCALE GENOMIC DNA]</scope>
</reference>
<dbReference type="PANTHER" id="PTHR30093">
    <property type="entry name" value="GENERAL SECRETION PATHWAY PROTEIN G"/>
    <property type="match status" value="1"/>
</dbReference>
<dbReference type="GO" id="GO:0015627">
    <property type="term" value="C:type II protein secretion system complex"/>
    <property type="evidence" value="ECO:0007669"/>
    <property type="project" value="InterPro"/>
</dbReference>
<evidence type="ECO:0000256" key="2">
    <source>
        <dbReference type="ARBA" id="ARBA00022481"/>
    </source>
</evidence>
<organism evidence="7 8">
    <name type="scientific">Candidatus Gottesmanbacteria bacterium RIFOXYB1_FULL_47_11</name>
    <dbReference type="NCBI Taxonomy" id="1798401"/>
    <lineage>
        <taxon>Bacteria</taxon>
        <taxon>Candidatus Gottesmaniibacteriota</taxon>
    </lineage>
</organism>
<keyword evidence="4 6" id="KW-1133">Transmembrane helix</keyword>
<evidence type="ECO:0000256" key="1">
    <source>
        <dbReference type="ARBA" id="ARBA00004167"/>
    </source>
</evidence>
<comment type="caution">
    <text evidence="7">The sequence shown here is derived from an EMBL/GenBank/DDBJ whole genome shotgun (WGS) entry which is preliminary data.</text>
</comment>
<gene>
    <name evidence="7" type="ORF">A2363_04475</name>
</gene>
<dbReference type="Gene3D" id="3.30.700.10">
    <property type="entry name" value="Glycoprotein, Type 4 Pilin"/>
    <property type="match status" value="1"/>
</dbReference>
<dbReference type="NCBIfam" id="TIGR02532">
    <property type="entry name" value="IV_pilin_GFxxxE"/>
    <property type="match status" value="1"/>
</dbReference>
<evidence type="ECO:0008006" key="9">
    <source>
        <dbReference type="Google" id="ProtNLM"/>
    </source>
</evidence>
<evidence type="ECO:0000256" key="3">
    <source>
        <dbReference type="ARBA" id="ARBA00022692"/>
    </source>
</evidence>
<name>A0A1F6BFC9_9BACT</name>
<dbReference type="PROSITE" id="PS00409">
    <property type="entry name" value="PROKAR_NTER_METHYL"/>
    <property type="match status" value="1"/>
</dbReference>
<dbReference type="GO" id="GO:0015628">
    <property type="term" value="P:protein secretion by the type II secretion system"/>
    <property type="evidence" value="ECO:0007669"/>
    <property type="project" value="InterPro"/>
</dbReference>
<dbReference type="EMBL" id="MFKE01000010">
    <property type="protein sequence ID" value="OGG35656.1"/>
    <property type="molecule type" value="Genomic_DNA"/>
</dbReference>
<dbReference type="Proteomes" id="UP000176186">
    <property type="component" value="Unassembled WGS sequence"/>
</dbReference>
<dbReference type="PANTHER" id="PTHR30093:SF44">
    <property type="entry name" value="TYPE II SECRETION SYSTEM CORE PROTEIN G"/>
    <property type="match status" value="1"/>
</dbReference>
<evidence type="ECO:0000256" key="4">
    <source>
        <dbReference type="ARBA" id="ARBA00022989"/>
    </source>
</evidence>
<dbReference type="InterPro" id="IPR000983">
    <property type="entry name" value="Bac_GSPG_pilin"/>
</dbReference>
<comment type="subcellular location">
    <subcellularLocation>
        <location evidence="1">Membrane</location>
        <topology evidence="1">Single-pass membrane protein</topology>
    </subcellularLocation>
</comment>
<accession>A0A1F6BFC9</accession>
<dbReference type="STRING" id="1798401.A2363_04475"/>
<keyword evidence="5 6" id="KW-0472">Membrane</keyword>
<keyword evidence="3 6" id="KW-0812">Transmembrane</keyword>
<dbReference type="AlphaFoldDB" id="A0A1F6BFC9"/>
<proteinExistence type="predicted"/>
<evidence type="ECO:0000256" key="6">
    <source>
        <dbReference type="SAM" id="Phobius"/>
    </source>
</evidence>
<sequence>MNKKGFTLIELMIVMILLGVLATIGITSFISSQIKGRDATRKGDLRAIASALEMYYTDKGLYPVGSSGSITGCYTSAGATGICGKDYPIFKDSITSGAIWMAKFPVDPVSSQTYYYVSANGSQFQLYAHLENNQDPQCLQANCINPTVLLCGGSGVLCNYGVASANIQP</sequence>
<evidence type="ECO:0000256" key="5">
    <source>
        <dbReference type="ARBA" id="ARBA00023136"/>
    </source>
</evidence>
<dbReference type="SUPFAM" id="SSF54523">
    <property type="entry name" value="Pili subunits"/>
    <property type="match status" value="1"/>
</dbReference>
<dbReference type="PRINTS" id="PR00813">
    <property type="entry name" value="BCTERIALGSPG"/>
</dbReference>
<dbReference type="InterPro" id="IPR012902">
    <property type="entry name" value="N_methyl_site"/>
</dbReference>
<feature type="transmembrane region" description="Helical" evidence="6">
    <location>
        <begin position="6"/>
        <end position="31"/>
    </location>
</feature>
<dbReference type="InterPro" id="IPR045584">
    <property type="entry name" value="Pilin-like"/>
</dbReference>
<evidence type="ECO:0000313" key="7">
    <source>
        <dbReference type="EMBL" id="OGG35656.1"/>
    </source>
</evidence>
<keyword evidence="2" id="KW-0488">Methylation</keyword>
<dbReference type="Pfam" id="PF07963">
    <property type="entry name" value="N_methyl"/>
    <property type="match status" value="1"/>
</dbReference>
<protein>
    <recommendedName>
        <fullName evidence="9">Type II secretion system protein GspG C-terminal domain-containing protein</fullName>
    </recommendedName>
</protein>
<dbReference type="GO" id="GO:0016020">
    <property type="term" value="C:membrane"/>
    <property type="evidence" value="ECO:0007669"/>
    <property type="project" value="UniProtKB-SubCell"/>
</dbReference>